<evidence type="ECO:0000256" key="7">
    <source>
        <dbReference type="ARBA" id="ARBA00022519"/>
    </source>
</evidence>
<dbReference type="CDD" id="cd03494">
    <property type="entry name" value="SQR_TypeC_SdhD"/>
    <property type="match status" value="1"/>
</dbReference>
<keyword evidence="13 19" id="KW-1133">Transmembrane helix</keyword>
<keyword evidence="10 19" id="KW-0812">Transmembrane</keyword>
<dbReference type="InterPro" id="IPR014312">
    <property type="entry name" value="Succ_DH_anchor"/>
</dbReference>
<protein>
    <recommendedName>
        <fullName evidence="4 16">Succinate dehydrogenase hydrophobic membrane anchor subunit</fullName>
    </recommendedName>
</protein>
<proteinExistence type="predicted"/>
<evidence type="ECO:0000313" key="21">
    <source>
        <dbReference type="Proteomes" id="UP000243807"/>
    </source>
</evidence>
<dbReference type="InterPro" id="IPR034804">
    <property type="entry name" value="SQR/QFR_C/D"/>
</dbReference>
<dbReference type="OrthoDB" id="5612767at2"/>
<evidence type="ECO:0000256" key="4">
    <source>
        <dbReference type="ARBA" id="ARBA00019425"/>
    </source>
</evidence>
<comment type="pathway">
    <text evidence="3 16">Carbohydrate metabolism; tricarboxylic acid cycle.</text>
</comment>
<organism evidence="20 21">
    <name type="scientific">Acidihalobacter ferrooxydans</name>
    <dbReference type="NCBI Taxonomy" id="1765967"/>
    <lineage>
        <taxon>Bacteria</taxon>
        <taxon>Pseudomonadati</taxon>
        <taxon>Pseudomonadota</taxon>
        <taxon>Gammaproteobacteria</taxon>
        <taxon>Chromatiales</taxon>
        <taxon>Ectothiorhodospiraceae</taxon>
        <taxon>Acidihalobacter</taxon>
    </lineage>
</organism>
<comment type="cofactor">
    <cofactor evidence="18">
        <name>heme</name>
        <dbReference type="ChEBI" id="CHEBI:30413"/>
    </cofactor>
    <text evidence="18">The heme is bound between the two transmembrane subunits.</text>
</comment>
<dbReference type="GO" id="GO:0005886">
    <property type="term" value="C:plasma membrane"/>
    <property type="evidence" value="ECO:0007669"/>
    <property type="project" value="UniProtKB-SubCell"/>
</dbReference>
<evidence type="ECO:0000256" key="18">
    <source>
        <dbReference type="PIRSR" id="PIRSR000169-2"/>
    </source>
</evidence>
<keyword evidence="11 18" id="KW-0479">Metal-binding</keyword>
<dbReference type="PANTHER" id="PTHR38689">
    <property type="entry name" value="SUCCINATE DEHYDROGENASE HYDROPHOBIC MEMBRANE ANCHOR SUBUNIT"/>
    <property type="match status" value="1"/>
</dbReference>
<keyword evidence="8 16" id="KW-0816">Tricarboxylic acid cycle</keyword>
<dbReference type="GO" id="GO:0009055">
    <property type="term" value="F:electron transfer activity"/>
    <property type="evidence" value="ECO:0007669"/>
    <property type="project" value="TreeGrafter"/>
</dbReference>
<dbReference type="GO" id="GO:0006099">
    <property type="term" value="P:tricarboxylic acid cycle"/>
    <property type="evidence" value="ECO:0007669"/>
    <property type="project" value="UniProtKB-UniRule"/>
</dbReference>
<feature type="transmembrane region" description="Helical" evidence="19">
    <location>
        <begin position="89"/>
        <end position="108"/>
    </location>
</feature>
<dbReference type="RefSeq" id="WP_076836327.1">
    <property type="nucleotide sequence ID" value="NZ_CP019434.1"/>
</dbReference>
<feature type="transmembrane region" description="Helical" evidence="19">
    <location>
        <begin position="46"/>
        <end position="69"/>
    </location>
</feature>
<keyword evidence="7 16" id="KW-0997">Cell inner membrane</keyword>
<dbReference type="GO" id="GO:0020037">
    <property type="term" value="F:heme binding"/>
    <property type="evidence" value="ECO:0007669"/>
    <property type="project" value="InterPro"/>
</dbReference>
<sequence>MSSGLTGLRAWIVQRISAAYLGAFFVFAIGAMAFHPHMSYAHWRAWLGNPVLLLATGVFVVLLLLHAWIGVRDILIDYVHPLWLRVTAYGLVMIFLLGCGLWAARILLQASGL</sequence>
<gene>
    <name evidence="20" type="ORF">BW247_05830</name>
</gene>
<evidence type="ECO:0000313" key="20">
    <source>
        <dbReference type="EMBL" id="APZ42676.1"/>
    </source>
</evidence>
<evidence type="ECO:0000256" key="8">
    <source>
        <dbReference type="ARBA" id="ARBA00022532"/>
    </source>
</evidence>
<evidence type="ECO:0000256" key="6">
    <source>
        <dbReference type="ARBA" id="ARBA00022475"/>
    </source>
</evidence>
<evidence type="ECO:0000256" key="3">
    <source>
        <dbReference type="ARBA" id="ARBA00005163"/>
    </source>
</evidence>
<reference evidence="20 21" key="1">
    <citation type="submission" date="2017-01" db="EMBL/GenBank/DDBJ databases">
        <title>Draft sequence of Acidihalobacter ferrooxidans strain DSM 14175 (strain V8).</title>
        <authorList>
            <person name="Khaleque H.N."/>
            <person name="Ramsay J.P."/>
            <person name="Murphy R.J.T."/>
            <person name="Kaksonen A.H."/>
            <person name="Boxall N.J."/>
            <person name="Watkin E.L.J."/>
        </authorList>
    </citation>
    <scope>NUCLEOTIDE SEQUENCE [LARGE SCALE GENOMIC DNA]</scope>
    <source>
        <strain evidence="20 21">V8</strain>
    </source>
</reference>
<dbReference type="UniPathway" id="UPA00223"/>
<dbReference type="KEGG" id="afy:BW247_05830"/>
<dbReference type="NCBIfam" id="TIGR02968">
    <property type="entry name" value="succ_dehyd_anc"/>
    <property type="match status" value="1"/>
</dbReference>
<evidence type="ECO:0000256" key="5">
    <source>
        <dbReference type="ARBA" id="ARBA00022448"/>
    </source>
</evidence>
<feature type="transmembrane region" description="Helical" evidence="19">
    <location>
        <begin position="12"/>
        <end position="34"/>
    </location>
</feature>
<comment type="function">
    <text evidence="1 16">Membrane-anchoring subunit of succinate dehydrogenase (SDH).</text>
</comment>
<evidence type="ECO:0000256" key="2">
    <source>
        <dbReference type="ARBA" id="ARBA00004429"/>
    </source>
</evidence>
<dbReference type="EMBL" id="CP019434">
    <property type="protein sequence ID" value="APZ42676.1"/>
    <property type="molecule type" value="Genomic_DNA"/>
</dbReference>
<keyword evidence="15 16" id="KW-0472">Membrane</keyword>
<dbReference type="GO" id="GO:0017004">
    <property type="term" value="P:cytochrome complex assembly"/>
    <property type="evidence" value="ECO:0007669"/>
    <property type="project" value="TreeGrafter"/>
</dbReference>
<feature type="binding site" description="axial binding residue" evidence="18">
    <location>
        <position position="66"/>
    </location>
    <ligand>
        <name>heme</name>
        <dbReference type="ChEBI" id="CHEBI:30413"/>
        <note>ligand shared with second transmembrane subunit</note>
    </ligand>
    <ligandPart>
        <name>Fe</name>
        <dbReference type="ChEBI" id="CHEBI:18248"/>
    </ligandPart>
</feature>
<dbReference type="Pfam" id="PF01127">
    <property type="entry name" value="Sdh_cyt"/>
    <property type="match status" value="1"/>
</dbReference>
<dbReference type="PANTHER" id="PTHR38689:SF1">
    <property type="entry name" value="SUCCINATE DEHYDROGENASE HYDROPHOBIC MEMBRANE ANCHOR SUBUNIT"/>
    <property type="match status" value="1"/>
</dbReference>
<evidence type="ECO:0000256" key="14">
    <source>
        <dbReference type="ARBA" id="ARBA00023004"/>
    </source>
</evidence>
<dbReference type="Gene3D" id="1.20.1300.10">
    <property type="entry name" value="Fumarate reductase/succinate dehydrogenase, transmembrane subunit"/>
    <property type="match status" value="1"/>
</dbReference>
<evidence type="ECO:0000256" key="17">
    <source>
        <dbReference type="PIRSR" id="PIRSR000169-1"/>
    </source>
</evidence>
<keyword evidence="6 16" id="KW-1003">Cell membrane</keyword>
<evidence type="ECO:0000256" key="13">
    <source>
        <dbReference type="ARBA" id="ARBA00022989"/>
    </source>
</evidence>
<keyword evidence="5 16" id="KW-0813">Transport</keyword>
<evidence type="ECO:0000256" key="11">
    <source>
        <dbReference type="ARBA" id="ARBA00022723"/>
    </source>
</evidence>
<name>A0A1P8UFQ5_9GAMM</name>
<keyword evidence="21" id="KW-1185">Reference proteome</keyword>
<keyword evidence="14 18" id="KW-0408">Iron</keyword>
<evidence type="ECO:0000256" key="9">
    <source>
        <dbReference type="ARBA" id="ARBA00022617"/>
    </source>
</evidence>
<evidence type="ECO:0000256" key="16">
    <source>
        <dbReference type="PIRNR" id="PIRNR000169"/>
    </source>
</evidence>
<evidence type="ECO:0000256" key="10">
    <source>
        <dbReference type="ARBA" id="ARBA00022692"/>
    </source>
</evidence>
<evidence type="ECO:0000256" key="1">
    <source>
        <dbReference type="ARBA" id="ARBA00004050"/>
    </source>
</evidence>
<dbReference type="InterPro" id="IPR000701">
    <property type="entry name" value="SuccDH_FuR_B_TM-su"/>
</dbReference>
<dbReference type="AlphaFoldDB" id="A0A1P8UFQ5"/>
<keyword evidence="12 16" id="KW-0249">Electron transport</keyword>
<feature type="binding site" evidence="17">
    <location>
        <position position="78"/>
    </location>
    <ligand>
        <name>a ubiquinone</name>
        <dbReference type="ChEBI" id="CHEBI:16389"/>
    </ligand>
</feature>
<dbReference type="PIRSF" id="PIRSF000169">
    <property type="entry name" value="SDH_D"/>
    <property type="match status" value="1"/>
</dbReference>
<dbReference type="SUPFAM" id="SSF81343">
    <property type="entry name" value="Fumarate reductase respiratory complex transmembrane subunits"/>
    <property type="match status" value="1"/>
</dbReference>
<evidence type="ECO:0000256" key="19">
    <source>
        <dbReference type="SAM" id="Phobius"/>
    </source>
</evidence>
<evidence type="ECO:0000256" key="12">
    <source>
        <dbReference type="ARBA" id="ARBA00022982"/>
    </source>
</evidence>
<evidence type="ECO:0000256" key="15">
    <source>
        <dbReference type="ARBA" id="ARBA00023136"/>
    </source>
</evidence>
<dbReference type="STRING" id="1765967.BW247_05830"/>
<comment type="subcellular location">
    <subcellularLocation>
        <location evidence="2 16">Cell inner membrane</location>
        <topology evidence="2 16">Multi-pass membrane protein</topology>
    </subcellularLocation>
</comment>
<accession>A0A1P8UFQ5</accession>
<dbReference type="Proteomes" id="UP000243807">
    <property type="component" value="Chromosome"/>
</dbReference>
<dbReference type="GO" id="GO:0046872">
    <property type="term" value="F:metal ion binding"/>
    <property type="evidence" value="ECO:0007669"/>
    <property type="project" value="UniProtKB-KW"/>
</dbReference>
<keyword evidence="9 18" id="KW-0349">Heme</keyword>